<name>A0A1Q9C5Y5_SYMMI</name>
<reference evidence="2 3" key="1">
    <citation type="submission" date="2016-02" db="EMBL/GenBank/DDBJ databases">
        <title>Genome analysis of coral dinoflagellate symbionts highlights evolutionary adaptations to a symbiotic lifestyle.</title>
        <authorList>
            <person name="Aranda M."/>
            <person name="Li Y."/>
            <person name="Liew Y.J."/>
            <person name="Baumgarten S."/>
            <person name="Simakov O."/>
            <person name="Wilson M."/>
            <person name="Piel J."/>
            <person name="Ashoor H."/>
            <person name="Bougouffa S."/>
            <person name="Bajic V.B."/>
            <person name="Ryu T."/>
            <person name="Ravasi T."/>
            <person name="Bayer T."/>
            <person name="Micklem G."/>
            <person name="Kim H."/>
            <person name="Bhak J."/>
            <person name="Lajeunesse T.C."/>
            <person name="Voolstra C.R."/>
        </authorList>
    </citation>
    <scope>NUCLEOTIDE SEQUENCE [LARGE SCALE GENOMIC DNA]</scope>
    <source>
        <strain evidence="2 3">CCMP2467</strain>
    </source>
</reference>
<dbReference type="InterPro" id="IPR027417">
    <property type="entry name" value="P-loop_NTPase"/>
</dbReference>
<protein>
    <submittedName>
        <fullName evidence="2">Uncharacterized protein</fullName>
    </submittedName>
</protein>
<dbReference type="EMBL" id="LSRX01001629">
    <property type="protein sequence ID" value="OLP78306.1"/>
    <property type="molecule type" value="Genomic_DNA"/>
</dbReference>
<dbReference type="Proteomes" id="UP000186817">
    <property type="component" value="Unassembled WGS sequence"/>
</dbReference>
<proteinExistence type="predicted"/>
<evidence type="ECO:0000256" key="1">
    <source>
        <dbReference type="SAM" id="SignalP"/>
    </source>
</evidence>
<feature type="signal peptide" evidence="1">
    <location>
        <begin position="1"/>
        <end position="15"/>
    </location>
</feature>
<comment type="caution">
    <text evidence="2">The sequence shown here is derived from an EMBL/GenBank/DDBJ whole genome shotgun (WGS) entry which is preliminary data.</text>
</comment>
<dbReference type="OrthoDB" id="416131at2759"/>
<keyword evidence="1" id="KW-0732">Signal</keyword>
<keyword evidence="3" id="KW-1185">Reference proteome</keyword>
<dbReference type="AlphaFoldDB" id="A0A1Q9C5Y5"/>
<dbReference type="Gene3D" id="3.40.50.300">
    <property type="entry name" value="P-loop containing nucleotide triphosphate hydrolases"/>
    <property type="match status" value="1"/>
</dbReference>
<evidence type="ECO:0000313" key="2">
    <source>
        <dbReference type="EMBL" id="OLP78306.1"/>
    </source>
</evidence>
<feature type="non-terminal residue" evidence="2">
    <location>
        <position position="500"/>
    </location>
</feature>
<gene>
    <name evidence="2" type="ORF">AK812_SmicGene41530</name>
</gene>
<evidence type="ECO:0000313" key="3">
    <source>
        <dbReference type="Proteomes" id="UP000186817"/>
    </source>
</evidence>
<organism evidence="2 3">
    <name type="scientific">Symbiodinium microadriaticum</name>
    <name type="common">Dinoflagellate</name>
    <name type="synonym">Zooxanthella microadriatica</name>
    <dbReference type="NCBI Taxonomy" id="2951"/>
    <lineage>
        <taxon>Eukaryota</taxon>
        <taxon>Sar</taxon>
        <taxon>Alveolata</taxon>
        <taxon>Dinophyceae</taxon>
        <taxon>Suessiales</taxon>
        <taxon>Symbiodiniaceae</taxon>
        <taxon>Symbiodinium</taxon>
    </lineage>
</organism>
<feature type="chain" id="PRO_5013181043" evidence="1">
    <location>
        <begin position="16"/>
        <end position="500"/>
    </location>
</feature>
<accession>A0A1Q9C5Y5</accession>
<sequence>MLWLALAAAAPLVLGHTVTCDEAALVDAPSGPDMSLLQHTLQLDTGAALDVENRWPESRDQIQTHSLFVKYHKVAGQTWRAYTDLITGDPKGCSAHCGDLHWACLQKYPDDQDKYESCQESDPYNHMPCLGSPFSCTFHQSIEVMKQAVSGQNLTLANASDPSSLQNLWPDSKRFALLWNVAWTRVWLPPFFQHKRVVVTTILREPLERIRSYYYYVNYWPSHEKFLAYLALRRDHVAGNMTEEDFNNRSLWGEREGGPSMSILLRSCCEYEEWLGDGSVERSIRALATQFDLVALTERMSEGLVTLGRLYGLSAWDMAKKLDWIDEEYRLAAYIGNKSTEIYRFAEKLFQKQALSLFGSAERLKTAAATLESCGLEYCNARTRWPAFEHDSGTGVDGFAIEVGLVEYLEYMLVVELQVGDFCPFISSCSRLFREHWRSWTPPGVEDLTSRWCEIYGSIFEQDPEQQLAQFYRLHFGVIGAVSRLHRANHGAHTWLLQLE</sequence>